<evidence type="ECO:0000256" key="1">
    <source>
        <dbReference type="PROSITE-ProRule" id="PRU00047"/>
    </source>
</evidence>
<dbReference type="SMART" id="SM00343">
    <property type="entry name" value="ZnF_C2HC"/>
    <property type="match status" value="1"/>
</dbReference>
<dbReference type="Proteomes" id="UP000215914">
    <property type="component" value="Unassembled WGS sequence"/>
</dbReference>
<name>A0A9K3DZP8_HELAN</name>
<feature type="region of interest" description="Disordered" evidence="2">
    <location>
        <begin position="65"/>
        <end position="169"/>
    </location>
</feature>
<feature type="compositionally biased region" description="Basic and acidic residues" evidence="2">
    <location>
        <begin position="68"/>
        <end position="79"/>
    </location>
</feature>
<feature type="domain" description="CCHC-type" evidence="3">
    <location>
        <begin position="189"/>
        <end position="202"/>
    </location>
</feature>
<dbReference type="Gramene" id="mRNA:HanXRQr2_Chr15g0692281">
    <property type="protein sequence ID" value="mRNA:HanXRQr2_Chr15g0692281"/>
    <property type="gene ID" value="HanXRQr2_Chr15g0692281"/>
</dbReference>
<dbReference type="AlphaFoldDB" id="A0A9K3DZP8"/>
<evidence type="ECO:0000313" key="5">
    <source>
        <dbReference type="Proteomes" id="UP000215914"/>
    </source>
</evidence>
<accession>A0A9K3DZP8</accession>
<organism evidence="4 5">
    <name type="scientific">Helianthus annuus</name>
    <name type="common">Common sunflower</name>
    <dbReference type="NCBI Taxonomy" id="4232"/>
    <lineage>
        <taxon>Eukaryota</taxon>
        <taxon>Viridiplantae</taxon>
        <taxon>Streptophyta</taxon>
        <taxon>Embryophyta</taxon>
        <taxon>Tracheophyta</taxon>
        <taxon>Spermatophyta</taxon>
        <taxon>Magnoliopsida</taxon>
        <taxon>eudicotyledons</taxon>
        <taxon>Gunneridae</taxon>
        <taxon>Pentapetalae</taxon>
        <taxon>asterids</taxon>
        <taxon>campanulids</taxon>
        <taxon>Asterales</taxon>
        <taxon>Asteraceae</taxon>
        <taxon>Asteroideae</taxon>
        <taxon>Heliantheae alliance</taxon>
        <taxon>Heliantheae</taxon>
        <taxon>Helianthus</taxon>
    </lineage>
</organism>
<gene>
    <name evidence="4" type="ORF">HanXRQr2_Chr15g0692281</name>
</gene>
<dbReference type="GO" id="GO:0008270">
    <property type="term" value="F:zinc ion binding"/>
    <property type="evidence" value="ECO:0007669"/>
    <property type="project" value="UniProtKB-KW"/>
</dbReference>
<evidence type="ECO:0000259" key="3">
    <source>
        <dbReference type="PROSITE" id="PS50158"/>
    </source>
</evidence>
<sequence length="240" mass="26225">MVRFIRVAGIAGAVAGSAAEQAEQFKWGLLFEHRRSLINVKFATVAEVANAARNLELERADFNTYKSDGSRKRGRDDQHGSNSDHQGRFQSGNQRGFGDRSRGSYSGEWQGQRSYQNRGNNNGNNGQGRWQGQRTYQNRGNNHGQGNQNQDRRTGAGERGNPNRNPVTPCATCGANHPGRPCYRQTGACFNCGEMGHKARECTARGNANQRDGENNQRTTGGRVFAMTAHQAAAAPGNQG</sequence>
<dbReference type="InterPro" id="IPR001878">
    <property type="entry name" value="Znf_CCHC"/>
</dbReference>
<dbReference type="PROSITE" id="PS50158">
    <property type="entry name" value="ZF_CCHC"/>
    <property type="match status" value="1"/>
</dbReference>
<dbReference type="SUPFAM" id="SSF57756">
    <property type="entry name" value="Retrovirus zinc finger-like domains"/>
    <property type="match status" value="1"/>
</dbReference>
<dbReference type="GO" id="GO:0003676">
    <property type="term" value="F:nucleic acid binding"/>
    <property type="evidence" value="ECO:0007669"/>
    <property type="project" value="InterPro"/>
</dbReference>
<comment type="caution">
    <text evidence="4">The sequence shown here is derived from an EMBL/GenBank/DDBJ whole genome shotgun (WGS) entry which is preliminary data.</text>
</comment>
<dbReference type="EMBL" id="MNCJ02000330">
    <property type="protein sequence ID" value="KAF5764460.1"/>
    <property type="molecule type" value="Genomic_DNA"/>
</dbReference>
<feature type="compositionally biased region" description="Polar residues" evidence="2">
    <location>
        <begin position="80"/>
        <end position="94"/>
    </location>
</feature>
<keyword evidence="1" id="KW-0863">Zinc-finger</keyword>
<evidence type="ECO:0000313" key="4">
    <source>
        <dbReference type="EMBL" id="KAF5764460.1"/>
    </source>
</evidence>
<keyword evidence="5" id="KW-1185">Reference proteome</keyword>
<keyword evidence="1" id="KW-0862">Zinc</keyword>
<dbReference type="Pfam" id="PF00098">
    <property type="entry name" value="zf-CCHC"/>
    <property type="match status" value="1"/>
</dbReference>
<dbReference type="Gene3D" id="4.10.60.10">
    <property type="entry name" value="Zinc finger, CCHC-type"/>
    <property type="match status" value="1"/>
</dbReference>
<feature type="compositionally biased region" description="Low complexity" evidence="2">
    <location>
        <begin position="110"/>
        <end position="149"/>
    </location>
</feature>
<evidence type="ECO:0000256" key="2">
    <source>
        <dbReference type="SAM" id="MobiDB-lite"/>
    </source>
</evidence>
<proteinExistence type="predicted"/>
<dbReference type="InterPro" id="IPR036875">
    <property type="entry name" value="Znf_CCHC_sf"/>
</dbReference>
<reference evidence="4" key="2">
    <citation type="submission" date="2020-06" db="EMBL/GenBank/DDBJ databases">
        <title>Helianthus annuus Genome sequencing and assembly Release 2.</title>
        <authorList>
            <person name="Gouzy J."/>
            <person name="Langlade N."/>
            <person name="Munos S."/>
        </authorList>
    </citation>
    <scope>NUCLEOTIDE SEQUENCE</scope>
    <source>
        <tissue evidence="4">Leaves</tissue>
    </source>
</reference>
<protein>
    <submittedName>
        <fullName evidence="4">Transcription factor interactor and regulator CCHC(Zn) family</fullName>
    </submittedName>
</protein>
<reference evidence="4" key="1">
    <citation type="journal article" date="2017" name="Nature">
        <title>The sunflower genome provides insights into oil metabolism, flowering and Asterid evolution.</title>
        <authorList>
            <person name="Badouin H."/>
            <person name="Gouzy J."/>
            <person name="Grassa C.J."/>
            <person name="Murat F."/>
            <person name="Staton S.E."/>
            <person name="Cottret L."/>
            <person name="Lelandais-Briere C."/>
            <person name="Owens G.L."/>
            <person name="Carrere S."/>
            <person name="Mayjonade B."/>
            <person name="Legrand L."/>
            <person name="Gill N."/>
            <person name="Kane N.C."/>
            <person name="Bowers J.E."/>
            <person name="Hubner S."/>
            <person name="Bellec A."/>
            <person name="Berard A."/>
            <person name="Berges H."/>
            <person name="Blanchet N."/>
            <person name="Boniface M.C."/>
            <person name="Brunel D."/>
            <person name="Catrice O."/>
            <person name="Chaidir N."/>
            <person name="Claudel C."/>
            <person name="Donnadieu C."/>
            <person name="Faraut T."/>
            <person name="Fievet G."/>
            <person name="Helmstetter N."/>
            <person name="King M."/>
            <person name="Knapp S.J."/>
            <person name="Lai Z."/>
            <person name="Le Paslier M.C."/>
            <person name="Lippi Y."/>
            <person name="Lorenzon L."/>
            <person name="Mandel J.R."/>
            <person name="Marage G."/>
            <person name="Marchand G."/>
            <person name="Marquand E."/>
            <person name="Bret-Mestries E."/>
            <person name="Morien E."/>
            <person name="Nambeesan S."/>
            <person name="Nguyen T."/>
            <person name="Pegot-Espagnet P."/>
            <person name="Pouilly N."/>
            <person name="Raftis F."/>
            <person name="Sallet E."/>
            <person name="Schiex T."/>
            <person name="Thomas J."/>
            <person name="Vandecasteele C."/>
            <person name="Vares D."/>
            <person name="Vear F."/>
            <person name="Vautrin S."/>
            <person name="Crespi M."/>
            <person name="Mangin B."/>
            <person name="Burke J.M."/>
            <person name="Salse J."/>
            <person name="Munos S."/>
            <person name="Vincourt P."/>
            <person name="Rieseberg L.H."/>
            <person name="Langlade N.B."/>
        </authorList>
    </citation>
    <scope>NUCLEOTIDE SEQUENCE</scope>
    <source>
        <tissue evidence="4">Leaves</tissue>
    </source>
</reference>
<keyword evidence="1" id="KW-0479">Metal-binding</keyword>